<evidence type="ECO:0000313" key="3">
    <source>
        <dbReference type="RefSeq" id="XP_039117771.1"/>
    </source>
</evidence>
<dbReference type="PANTHER" id="PTHR31949:SF6">
    <property type="entry name" value="DUF4005 DOMAIN-CONTAINING PROTEIN"/>
    <property type="match status" value="1"/>
</dbReference>
<dbReference type="RefSeq" id="XP_039117771.1">
    <property type="nucleotide sequence ID" value="XM_039261837.1"/>
</dbReference>
<accession>A0AB40ARZ9</accession>
<protein>
    <submittedName>
        <fullName evidence="3">Uncharacterized protein LOC120253499</fullName>
    </submittedName>
</protein>
<feature type="region of interest" description="Disordered" evidence="1">
    <location>
        <begin position="407"/>
        <end position="435"/>
    </location>
</feature>
<evidence type="ECO:0000256" key="1">
    <source>
        <dbReference type="SAM" id="MobiDB-lite"/>
    </source>
</evidence>
<gene>
    <name evidence="3" type="primary">LOC120253499</name>
</gene>
<dbReference type="GO" id="GO:0043622">
    <property type="term" value="P:cortical microtubule organization"/>
    <property type="evidence" value="ECO:0007669"/>
    <property type="project" value="TreeGrafter"/>
</dbReference>
<feature type="compositionally biased region" description="Low complexity" evidence="1">
    <location>
        <begin position="256"/>
        <end position="269"/>
    </location>
</feature>
<feature type="compositionally biased region" description="Basic and acidic residues" evidence="1">
    <location>
        <begin position="419"/>
        <end position="431"/>
    </location>
</feature>
<feature type="compositionally biased region" description="Polar residues" evidence="1">
    <location>
        <begin position="407"/>
        <end position="418"/>
    </location>
</feature>
<sequence>MSSGRRSGHGMPPIARRQREEDLILFKDMIKREERTVSLLQPISVEFEPGEGNYRLYKIPSGKTEADFLAADGKNDYDWLKTPPGTPLFPSLDLEAEDPLLNMAVHKELPILQPIKPSRLSKHVHADRSKPSQRTKSPSTIYTSGYSSASITGSSSVSVTPRLIKAEARSIHRTTNISSSVKSNDQRGNETIYKSESKQMPPRTTTTTTTTARQNFDGKLPPNRRPQIQSNMAQTLIEFTDETPKNLITETRPNNRRTSSTMRGRSMAMADERHQESGRNIRRVSYSPISTMRGRKTMDLGVEYDGTKLKTIHNGNDNGNGNKNRNEGVVMGSKMVERMMNVQKTIRDHEKPKAAATATATAVVGISGTTRFEGTSFGSSILKTSITLQESDEKKIESEGVARPTNRLRSATPTTNTVLKRESQRDEKKNENGVANVPRMKMRSSTPTSATVYTREFPRMNTTPDYETTRILKGRLNAESQIIVKKGNPRNRCGLC</sequence>
<keyword evidence="2" id="KW-1185">Reference proteome</keyword>
<name>A0AB40ARZ9_DIOCR</name>
<dbReference type="GO" id="GO:0055028">
    <property type="term" value="C:cortical microtubule"/>
    <property type="evidence" value="ECO:0007669"/>
    <property type="project" value="TreeGrafter"/>
</dbReference>
<proteinExistence type="predicted"/>
<dbReference type="GeneID" id="120253499"/>
<feature type="region of interest" description="Disordered" evidence="1">
    <location>
        <begin position="175"/>
        <end position="226"/>
    </location>
</feature>
<feature type="region of interest" description="Disordered" evidence="1">
    <location>
        <begin position="248"/>
        <end position="278"/>
    </location>
</feature>
<reference evidence="3" key="1">
    <citation type="submission" date="2025-08" db="UniProtKB">
        <authorList>
            <consortium name="RefSeq"/>
        </authorList>
    </citation>
    <scope>IDENTIFICATION</scope>
</reference>
<feature type="compositionally biased region" description="Low complexity" evidence="1">
    <location>
        <begin position="139"/>
        <end position="157"/>
    </location>
</feature>
<feature type="region of interest" description="Disordered" evidence="1">
    <location>
        <begin position="119"/>
        <end position="157"/>
    </location>
</feature>
<organism evidence="2 3">
    <name type="scientific">Dioscorea cayennensis subsp. rotundata</name>
    <name type="common">White Guinea yam</name>
    <name type="synonym">Dioscorea rotundata</name>
    <dbReference type="NCBI Taxonomy" id="55577"/>
    <lineage>
        <taxon>Eukaryota</taxon>
        <taxon>Viridiplantae</taxon>
        <taxon>Streptophyta</taxon>
        <taxon>Embryophyta</taxon>
        <taxon>Tracheophyta</taxon>
        <taxon>Spermatophyta</taxon>
        <taxon>Magnoliopsida</taxon>
        <taxon>Liliopsida</taxon>
        <taxon>Dioscoreales</taxon>
        <taxon>Dioscoreaceae</taxon>
        <taxon>Dioscorea</taxon>
    </lineage>
</organism>
<dbReference type="PANTHER" id="PTHR31949">
    <property type="entry name" value="GASTRIC MUCIN-LIKE PROTEIN"/>
    <property type="match status" value="1"/>
</dbReference>
<dbReference type="AlphaFoldDB" id="A0AB40ARZ9"/>
<evidence type="ECO:0000313" key="2">
    <source>
        <dbReference type="Proteomes" id="UP001515500"/>
    </source>
</evidence>
<dbReference type="Proteomes" id="UP001515500">
    <property type="component" value="Unplaced"/>
</dbReference>
<feature type="compositionally biased region" description="Basic and acidic residues" evidence="1">
    <location>
        <begin position="184"/>
        <end position="197"/>
    </location>
</feature>